<evidence type="ECO:0000313" key="3">
    <source>
        <dbReference type="EMBL" id="WMW65728.1"/>
    </source>
</evidence>
<dbReference type="RefSeq" id="WP_309541683.1">
    <property type="nucleotide sequence ID" value="NZ_CP133659.1"/>
</dbReference>
<dbReference type="EMBL" id="CP133659">
    <property type="protein sequence ID" value="WMW65728.1"/>
    <property type="molecule type" value="Genomic_DNA"/>
</dbReference>
<gene>
    <name evidence="3" type="ORF">KPS_000236</name>
</gene>
<dbReference type="Pfam" id="PF12728">
    <property type="entry name" value="HTH_17"/>
    <property type="match status" value="1"/>
</dbReference>
<proteinExistence type="predicted"/>
<evidence type="ECO:0000313" key="4">
    <source>
        <dbReference type="Proteomes" id="UP001180616"/>
    </source>
</evidence>
<accession>A0ABY9R4K4</accession>
<evidence type="ECO:0000256" key="1">
    <source>
        <dbReference type="SAM" id="MobiDB-lite"/>
    </source>
</evidence>
<evidence type="ECO:0000259" key="2">
    <source>
        <dbReference type="Pfam" id="PF12728"/>
    </source>
</evidence>
<feature type="domain" description="Helix-turn-helix" evidence="2">
    <location>
        <begin position="19"/>
        <end position="71"/>
    </location>
</feature>
<name>A0ABY9R4K4_9BACT</name>
<keyword evidence="4" id="KW-1185">Reference proteome</keyword>
<sequence length="77" mass="8876">MRDTRGIDKPAQSRSARQWLSPEEVQEEFGLGLSFLEKMRTEGTGPEYSKPGARSVRYSRTAVEEWMLRNRIRTSGN</sequence>
<dbReference type="Proteomes" id="UP001180616">
    <property type="component" value="Chromosome"/>
</dbReference>
<dbReference type="SUPFAM" id="SSF46955">
    <property type="entry name" value="Putative DNA-binding domain"/>
    <property type="match status" value="1"/>
</dbReference>
<dbReference type="InterPro" id="IPR041657">
    <property type="entry name" value="HTH_17"/>
</dbReference>
<feature type="region of interest" description="Disordered" evidence="1">
    <location>
        <begin position="1"/>
        <end position="23"/>
    </location>
</feature>
<reference evidence="3" key="1">
    <citation type="submission" date="2023-09" db="EMBL/GenBank/DDBJ databases">
        <authorList>
            <consortium name="CW5 consortium"/>
            <person name="Lu C.-W."/>
        </authorList>
    </citation>
    <scope>NUCLEOTIDE SEQUENCE</scope>
    <source>
        <strain evidence="3">KPS</strain>
    </source>
</reference>
<protein>
    <submittedName>
        <fullName evidence="3">Helix-turn-helix domain-containing protein</fullName>
    </submittedName>
</protein>
<organism evidence="3 4">
    <name type="scientific">Nitratidesulfovibrio liaohensis</name>
    <dbReference type="NCBI Taxonomy" id="2604158"/>
    <lineage>
        <taxon>Bacteria</taxon>
        <taxon>Pseudomonadati</taxon>
        <taxon>Thermodesulfobacteriota</taxon>
        <taxon>Desulfovibrionia</taxon>
        <taxon>Desulfovibrionales</taxon>
        <taxon>Desulfovibrionaceae</taxon>
        <taxon>Nitratidesulfovibrio</taxon>
    </lineage>
</organism>
<dbReference type="InterPro" id="IPR009061">
    <property type="entry name" value="DNA-bd_dom_put_sf"/>
</dbReference>